<reference evidence="3" key="1">
    <citation type="journal article" date="2019" name="Int. J. Syst. Evol. Microbiol.">
        <title>The Global Catalogue of Microorganisms (GCM) 10K type strain sequencing project: providing services to taxonomists for standard genome sequencing and annotation.</title>
        <authorList>
            <consortium name="The Broad Institute Genomics Platform"/>
            <consortium name="The Broad Institute Genome Sequencing Center for Infectious Disease"/>
            <person name="Wu L."/>
            <person name="Ma J."/>
        </authorList>
    </citation>
    <scope>NUCLEOTIDE SEQUENCE [LARGE SCALE GENOMIC DNA]</scope>
    <source>
        <strain evidence="3">KACC 12507</strain>
    </source>
</reference>
<evidence type="ECO:0000256" key="1">
    <source>
        <dbReference type="SAM" id="SignalP"/>
    </source>
</evidence>
<keyword evidence="3" id="KW-1185">Reference proteome</keyword>
<dbReference type="InterPro" id="IPR015943">
    <property type="entry name" value="WD40/YVTN_repeat-like_dom_sf"/>
</dbReference>
<feature type="chain" id="PRO_5046752805" evidence="1">
    <location>
        <begin position="22"/>
        <end position="341"/>
    </location>
</feature>
<name>A0ABV9LTI0_9ALTE</name>
<gene>
    <name evidence="2" type="ORF">ACFO4O_04770</name>
</gene>
<dbReference type="RefSeq" id="WP_382406215.1">
    <property type="nucleotide sequence ID" value="NZ_JBHSGU010000002.1"/>
</dbReference>
<evidence type="ECO:0000313" key="2">
    <source>
        <dbReference type="EMBL" id="MFC4699469.1"/>
    </source>
</evidence>
<sequence>MINKFAVSILLVSGLCATANAEQAYLAPLVKESMLLDVAHADKTIVVGERGHILVGDSEQLSQVNVPSTVTLTAVDGIGNTYLAVGHDATILRSSDAGASWEEVFSAVELDRPFLDVIFLDQNEAIAIGGYGLFYRSTDAGLSWTQEQQVSLLSDDDNEYLESIADDPEFLAEELNYIFPHFNRLSKAGDTLYLVGEAGLVAKSSDRGRSWERFDIDYAGSFFDVQRLSTGAELAVGLRGNMFIQNDDQQWLSLTTCVTTSLNSIVNTDVGLFVVGNNGVVLALEPEVLLSEQYQSPNSEGCARHAGLTQVDSDISSSISNAFLSGNVLTAVSANGLQPVE</sequence>
<dbReference type="Gene3D" id="2.130.10.10">
    <property type="entry name" value="YVTN repeat-like/Quinoprotein amine dehydrogenase"/>
    <property type="match status" value="1"/>
</dbReference>
<comment type="caution">
    <text evidence="2">The sequence shown here is derived from an EMBL/GenBank/DDBJ whole genome shotgun (WGS) entry which is preliminary data.</text>
</comment>
<dbReference type="PANTHER" id="PTHR47199:SF2">
    <property type="entry name" value="PHOTOSYSTEM II STABILITY_ASSEMBLY FACTOR HCF136, CHLOROPLASTIC"/>
    <property type="match status" value="1"/>
</dbReference>
<feature type="signal peptide" evidence="1">
    <location>
        <begin position="1"/>
        <end position="21"/>
    </location>
</feature>
<proteinExistence type="predicted"/>
<dbReference type="PANTHER" id="PTHR47199">
    <property type="entry name" value="PHOTOSYSTEM II STABILITY/ASSEMBLY FACTOR HCF136, CHLOROPLASTIC"/>
    <property type="match status" value="1"/>
</dbReference>
<accession>A0ABV9LTI0</accession>
<dbReference type="EMBL" id="JBHSGU010000002">
    <property type="protein sequence ID" value="MFC4699469.1"/>
    <property type="molecule type" value="Genomic_DNA"/>
</dbReference>
<evidence type="ECO:0000313" key="3">
    <source>
        <dbReference type="Proteomes" id="UP001595897"/>
    </source>
</evidence>
<organism evidence="2 3">
    <name type="scientific">Glaciecola siphonariae</name>
    <dbReference type="NCBI Taxonomy" id="521012"/>
    <lineage>
        <taxon>Bacteria</taxon>
        <taxon>Pseudomonadati</taxon>
        <taxon>Pseudomonadota</taxon>
        <taxon>Gammaproteobacteria</taxon>
        <taxon>Alteromonadales</taxon>
        <taxon>Alteromonadaceae</taxon>
        <taxon>Glaciecola</taxon>
    </lineage>
</organism>
<dbReference type="SUPFAM" id="SSF110296">
    <property type="entry name" value="Oligoxyloglucan reducing end-specific cellobiohydrolase"/>
    <property type="match status" value="1"/>
</dbReference>
<protein>
    <submittedName>
        <fullName evidence="2">Sialidase</fullName>
    </submittedName>
</protein>
<dbReference type="Proteomes" id="UP001595897">
    <property type="component" value="Unassembled WGS sequence"/>
</dbReference>
<keyword evidence="1" id="KW-0732">Signal</keyword>